<dbReference type="SUPFAM" id="SSF52172">
    <property type="entry name" value="CheY-like"/>
    <property type="match status" value="1"/>
</dbReference>
<dbReference type="EMBL" id="VBOR01000103">
    <property type="protein sequence ID" value="TMQ47617.1"/>
    <property type="molecule type" value="Genomic_DNA"/>
</dbReference>
<evidence type="ECO:0000256" key="4">
    <source>
        <dbReference type="ARBA" id="ARBA00022679"/>
    </source>
</evidence>
<dbReference type="GO" id="GO:0006355">
    <property type="term" value="P:regulation of DNA-templated transcription"/>
    <property type="evidence" value="ECO:0007669"/>
    <property type="project" value="InterPro"/>
</dbReference>
<feature type="domain" description="PAS" evidence="12">
    <location>
        <begin position="434"/>
        <end position="505"/>
    </location>
</feature>
<comment type="catalytic activity">
    <reaction evidence="1">
        <text>ATP + protein L-histidine = ADP + protein N-phospho-L-histidine.</text>
        <dbReference type="EC" id="2.7.13.3"/>
    </reaction>
</comment>
<evidence type="ECO:0000259" key="11">
    <source>
        <dbReference type="PROSITE" id="PS50110"/>
    </source>
</evidence>
<evidence type="ECO:0000256" key="5">
    <source>
        <dbReference type="ARBA" id="ARBA00022741"/>
    </source>
</evidence>
<evidence type="ECO:0000256" key="9">
    <source>
        <dbReference type="PROSITE-ProRule" id="PRU00169"/>
    </source>
</evidence>
<dbReference type="InterPro" id="IPR000014">
    <property type="entry name" value="PAS"/>
</dbReference>
<evidence type="ECO:0000256" key="7">
    <source>
        <dbReference type="ARBA" id="ARBA00022840"/>
    </source>
</evidence>
<dbReference type="Proteomes" id="UP000316292">
    <property type="component" value="Unassembled WGS sequence"/>
</dbReference>
<dbReference type="PANTHER" id="PTHR43065">
    <property type="entry name" value="SENSOR HISTIDINE KINASE"/>
    <property type="match status" value="1"/>
</dbReference>
<dbReference type="InterPro" id="IPR011006">
    <property type="entry name" value="CheY-like_superfamily"/>
</dbReference>
<dbReference type="Gene3D" id="3.40.50.2300">
    <property type="match status" value="1"/>
</dbReference>
<evidence type="ECO:0000256" key="8">
    <source>
        <dbReference type="ARBA" id="ARBA00023012"/>
    </source>
</evidence>
<dbReference type="Pfam" id="PF02518">
    <property type="entry name" value="HATPase_c"/>
    <property type="match status" value="1"/>
</dbReference>
<evidence type="ECO:0000256" key="2">
    <source>
        <dbReference type="ARBA" id="ARBA00012438"/>
    </source>
</evidence>
<dbReference type="InterPro" id="IPR003594">
    <property type="entry name" value="HATPase_dom"/>
</dbReference>
<protein>
    <recommendedName>
        <fullName evidence="2">histidine kinase</fullName>
        <ecNumber evidence="2">2.7.13.3</ecNumber>
    </recommendedName>
</protein>
<dbReference type="InterPro" id="IPR036097">
    <property type="entry name" value="HisK_dim/P_sf"/>
</dbReference>
<dbReference type="Pfam" id="PF00989">
    <property type="entry name" value="PAS"/>
    <property type="match status" value="1"/>
</dbReference>
<keyword evidence="6" id="KW-0418">Kinase</keyword>
<dbReference type="InterPro" id="IPR013656">
    <property type="entry name" value="PAS_4"/>
</dbReference>
<dbReference type="SUPFAM" id="SSF55874">
    <property type="entry name" value="ATPase domain of HSP90 chaperone/DNA topoisomerase II/histidine kinase"/>
    <property type="match status" value="1"/>
</dbReference>
<dbReference type="GO" id="GO:0005524">
    <property type="term" value="F:ATP binding"/>
    <property type="evidence" value="ECO:0007669"/>
    <property type="project" value="UniProtKB-KW"/>
</dbReference>
<dbReference type="Gene3D" id="1.10.287.130">
    <property type="match status" value="1"/>
</dbReference>
<dbReference type="AlphaFoldDB" id="A0A538S8C1"/>
<dbReference type="SUPFAM" id="SSF47384">
    <property type="entry name" value="Homodimeric domain of signal transducing histidine kinase"/>
    <property type="match status" value="1"/>
</dbReference>
<evidence type="ECO:0000259" key="13">
    <source>
        <dbReference type="PROSITE" id="PS50113"/>
    </source>
</evidence>
<comment type="caution">
    <text evidence="14">The sequence shown here is derived from an EMBL/GenBank/DDBJ whole genome shotgun (WGS) entry which is preliminary data.</text>
</comment>
<dbReference type="CDD" id="cd00082">
    <property type="entry name" value="HisKA"/>
    <property type="match status" value="1"/>
</dbReference>
<dbReference type="SMART" id="SM00448">
    <property type="entry name" value="REC"/>
    <property type="match status" value="1"/>
</dbReference>
<dbReference type="InterPro" id="IPR035965">
    <property type="entry name" value="PAS-like_dom_sf"/>
</dbReference>
<dbReference type="InterPro" id="IPR000700">
    <property type="entry name" value="PAS-assoc_C"/>
</dbReference>
<dbReference type="Pfam" id="PF00072">
    <property type="entry name" value="Response_reg"/>
    <property type="match status" value="1"/>
</dbReference>
<accession>A0A538S8C1</accession>
<organism evidence="14 15">
    <name type="scientific">Eiseniibacteriota bacterium</name>
    <dbReference type="NCBI Taxonomy" id="2212470"/>
    <lineage>
        <taxon>Bacteria</taxon>
        <taxon>Candidatus Eiseniibacteriota</taxon>
    </lineage>
</organism>
<dbReference type="PROSITE" id="PS50112">
    <property type="entry name" value="PAS"/>
    <property type="match status" value="2"/>
</dbReference>
<dbReference type="SMART" id="SM00091">
    <property type="entry name" value="PAS"/>
    <property type="match status" value="4"/>
</dbReference>
<dbReference type="InterPro" id="IPR036890">
    <property type="entry name" value="HATPase_C_sf"/>
</dbReference>
<dbReference type="GO" id="GO:0000155">
    <property type="term" value="F:phosphorelay sensor kinase activity"/>
    <property type="evidence" value="ECO:0007669"/>
    <property type="project" value="InterPro"/>
</dbReference>
<dbReference type="InterPro" id="IPR003661">
    <property type="entry name" value="HisK_dim/P_dom"/>
</dbReference>
<dbReference type="PROSITE" id="PS50110">
    <property type="entry name" value="RESPONSE_REGULATORY"/>
    <property type="match status" value="1"/>
</dbReference>
<evidence type="ECO:0000256" key="1">
    <source>
        <dbReference type="ARBA" id="ARBA00000085"/>
    </source>
</evidence>
<feature type="modified residue" description="4-aspartylphosphate" evidence="9">
    <location>
        <position position="987"/>
    </location>
</feature>
<feature type="domain" description="PAS" evidence="12">
    <location>
        <begin position="309"/>
        <end position="352"/>
    </location>
</feature>
<keyword evidence="8" id="KW-0902">Two-component regulatory system</keyword>
<dbReference type="EC" id="2.7.13.3" evidence="2"/>
<evidence type="ECO:0000256" key="3">
    <source>
        <dbReference type="ARBA" id="ARBA00022553"/>
    </source>
</evidence>
<keyword evidence="5" id="KW-0547">Nucleotide-binding</keyword>
<dbReference type="InterPro" id="IPR013767">
    <property type="entry name" value="PAS_fold"/>
</dbReference>
<evidence type="ECO:0000259" key="12">
    <source>
        <dbReference type="PROSITE" id="PS50112"/>
    </source>
</evidence>
<evidence type="ECO:0000313" key="14">
    <source>
        <dbReference type="EMBL" id="TMQ47617.1"/>
    </source>
</evidence>
<dbReference type="Gene3D" id="3.30.565.10">
    <property type="entry name" value="Histidine kinase-like ATPase, C-terminal domain"/>
    <property type="match status" value="1"/>
</dbReference>
<dbReference type="SUPFAM" id="SSF55785">
    <property type="entry name" value="PYP-like sensor domain (PAS domain)"/>
    <property type="match status" value="4"/>
</dbReference>
<proteinExistence type="predicted"/>
<dbReference type="CDD" id="cd00130">
    <property type="entry name" value="PAS"/>
    <property type="match status" value="2"/>
</dbReference>
<feature type="domain" description="PAC" evidence="13">
    <location>
        <begin position="512"/>
        <end position="562"/>
    </location>
</feature>
<sequence>MTPERNDSLERLLEAIPRILNSGSLDDSIIESLELLRRGTGADALVVFLADGDAPLGEHWAPDDPAIKSLLRPRLKVEALEAIRRGGTHLTIGDRVVQNGRATRTVLLCDHSAPLGAAAIAWPTYEAPVDGKSASWIAAAIDLVASTTISRREISKLQVQSERDKRWFKTLDDHLRVLDRERQKFAAVVNQTDTFVFVTDEERIIRWNNRAVAVLLPFQAEASSWVGKPCSEVCARLGQGVERSAPCDCPIKRALQRNEVTHQELRISVRGAPGVLYLTALPIKGLDGKPREAMILIQDLTGLETLRQSEIRYSVLFERNPEAILMVDPESLAVLLANPAAHRMLGYTAPEIAEVRLPALHPATEWKRLQGFYELASRQGAPTKTQCRVLTRDGTERIALVSSTRVGLEGKSVDLIEMVDVTSSLQAEQDLGESRARHGAMIEAAPDAIVSMDHAGRILEFNPAAERIFGHRREDVLGRDLASLVIPAELRDRHRQGLEHSIATGDGGMLGRPMEIPALRSDGSSFPIELTIARISSTGAPVFTGFIRDLTERKRAEAALRSIQDRLRIVIEESNVVFFGFDREGVYTVSAGKGLSALGRREGEVVGKSVYEVHRDHPEILSHIERCLSGEAFTANVQLGSISYEAHFRPERSERGEVVGVFGFANDVTEQRHLEDQLRHAQKMEAVGRLAGGVAHDFNNLLTVIQGHSQVLLSKMSSHDGLRLSAEEIQKAGARGALLTRQLLAFSRKDVSTPEVLDAGDVVRSVESMLHRLIGEDVRLVTRTGERPLRVRADRGQLEQVLANLAVNARDAMPQGGELVIEVSATEVAEGAKGPSMTAGPCVVIAVSDQGSGMSAEVQSHLFEPFFTTKEQGKGTGLGLSVVYGIVRQSGGDVLVESEPGRGSVFRIFLPRLAGGDSSGETPASAVPGARREQGTILLVEDETAVRALAREFLILFGYQVVEACSGEEALAVFEKEKESIDVVVTDLIMPGMGGVELAKRLVALKPRLNVLLVSGYAKDSFEDQEFAQEGFAFLQKPYTMEDFQRRIAELLRGTSLGDRRHKG</sequence>
<dbReference type="SMART" id="SM00388">
    <property type="entry name" value="HisKA"/>
    <property type="match status" value="1"/>
</dbReference>
<feature type="domain" description="Histidine kinase" evidence="10">
    <location>
        <begin position="693"/>
        <end position="914"/>
    </location>
</feature>
<keyword evidence="7" id="KW-0067">ATP-binding</keyword>
<dbReference type="Gene3D" id="3.30.450.20">
    <property type="entry name" value="PAS domain"/>
    <property type="match status" value="4"/>
</dbReference>
<dbReference type="SMART" id="SM00387">
    <property type="entry name" value="HATPase_c"/>
    <property type="match status" value="1"/>
</dbReference>
<feature type="domain" description="Response regulatory" evidence="11">
    <location>
        <begin position="936"/>
        <end position="1052"/>
    </location>
</feature>
<evidence type="ECO:0000259" key="10">
    <source>
        <dbReference type="PROSITE" id="PS50109"/>
    </source>
</evidence>
<dbReference type="PROSITE" id="PS50109">
    <property type="entry name" value="HIS_KIN"/>
    <property type="match status" value="1"/>
</dbReference>
<dbReference type="PANTHER" id="PTHR43065:SF42">
    <property type="entry name" value="TWO-COMPONENT SENSOR PPRA"/>
    <property type="match status" value="1"/>
</dbReference>
<dbReference type="InterPro" id="IPR001789">
    <property type="entry name" value="Sig_transdc_resp-reg_receiver"/>
</dbReference>
<dbReference type="Pfam" id="PF00512">
    <property type="entry name" value="HisKA"/>
    <property type="match status" value="1"/>
</dbReference>
<dbReference type="NCBIfam" id="TIGR00229">
    <property type="entry name" value="sensory_box"/>
    <property type="match status" value="2"/>
</dbReference>
<dbReference type="Pfam" id="PF08448">
    <property type="entry name" value="PAS_4"/>
    <property type="match status" value="2"/>
</dbReference>
<feature type="domain" description="PAC" evidence="13">
    <location>
        <begin position="618"/>
        <end position="680"/>
    </location>
</feature>
<reference evidence="14 15" key="1">
    <citation type="journal article" date="2019" name="Nat. Microbiol.">
        <title>Mediterranean grassland soil C-N compound turnover is dependent on rainfall and depth, and is mediated by genomically divergent microorganisms.</title>
        <authorList>
            <person name="Diamond S."/>
            <person name="Andeer P.F."/>
            <person name="Li Z."/>
            <person name="Crits-Christoph A."/>
            <person name="Burstein D."/>
            <person name="Anantharaman K."/>
            <person name="Lane K.R."/>
            <person name="Thomas B.C."/>
            <person name="Pan C."/>
            <person name="Northen T.R."/>
            <person name="Banfield J.F."/>
        </authorList>
    </citation>
    <scope>NUCLEOTIDE SEQUENCE [LARGE SCALE GENOMIC DNA]</scope>
    <source>
        <strain evidence="14">WS_1</strain>
    </source>
</reference>
<evidence type="ECO:0000256" key="6">
    <source>
        <dbReference type="ARBA" id="ARBA00022777"/>
    </source>
</evidence>
<name>A0A538S8C1_UNCEI</name>
<dbReference type="InterPro" id="IPR005467">
    <property type="entry name" value="His_kinase_dom"/>
</dbReference>
<dbReference type="PROSITE" id="PS50113">
    <property type="entry name" value="PAC"/>
    <property type="match status" value="2"/>
</dbReference>
<dbReference type="InterPro" id="IPR004358">
    <property type="entry name" value="Sig_transdc_His_kin-like_C"/>
</dbReference>
<evidence type="ECO:0000313" key="15">
    <source>
        <dbReference type="Proteomes" id="UP000316292"/>
    </source>
</evidence>
<keyword evidence="4" id="KW-0808">Transferase</keyword>
<dbReference type="PRINTS" id="PR00344">
    <property type="entry name" value="BCTRLSENSOR"/>
</dbReference>
<keyword evidence="3 9" id="KW-0597">Phosphoprotein</keyword>
<gene>
    <name evidence="14" type="ORF">E6K71_09290</name>
</gene>
<dbReference type="Pfam" id="PF13188">
    <property type="entry name" value="PAS_8"/>
    <property type="match status" value="1"/>
</dbReference>